<name>A0AAD6UWJ8_9AGAR</name>
<accession>A0AAD6UWJ8</accession>
<sequence>MLWDGNVPKKVIRTLNRYGFCTSNQYSQIAVQYISKDAVRLARTVANDPEKLIMLPNDNFNWVGKTWEASATHANVMHDQVSAILIVLDVPEGLSAEELGSQENFAHTFDTRHKIPAYQALEEIMPSVADQHTFEINAAVHVAQILGEEIRTLGKHSHLLQIEPTFELPSKQTEEYYLPTYDQEQTSTRGNMLVMEHYFRDGGLNTKSVL</sequence>
<dbReference type="InterPro" id="IPR046496">
    <property type="entry name" value="DUF6589"/>
</dbReference>
<protein>
    <recommendedName>
        <fullName evidence="1">DUF6589 domain-containing protein</fullName>
    </recommendedName>
</protein>
<evidence type="ECO:0000313" key="2">
    <source>
        <dbReference type="EMBL" id="KAJ7191877.1"/>
    </source>
</evidence>
<evidence type="ECO:0000313" key="3">
    <source>
        <dbReference type="Proteomes" id="UP001219525"/>
    </source>
</evidence>
<keyword evidence="3" id="KW-1185">Reference proteome</keyword>
<dbReference type="AlphaFoldDB" id="A0AAD6UWJ8"/>
<dbReference type="Proteomes" id="UP001219525">
    <property type="component" value="Unassembled WGS sequence"/>
</dbReference>
<dbReference type="Pfam" id="PF20231">
    <property type="entry name" value="DUF6589"/>
    <property type="match status" value="1"/>
</dbReference>
<reference evidence="2" key="1">
    <citation type="submission" date="2023-03" db="EMBL/GenBank/DDBJ databases">
        <title>Massive genome expansion in bonnet fungi (Mycena s.s.) driven by repeated elements and novel gene families across ecological guilds.</title>
        <authorList>
            <consortium name="Lawrence Berkeley National Laboratory"/>
            <person name="Harder C.B."/>
            <person name="Miyauchi S."/>
            <person name="Viragh M."/>
            <person name="Kuo A."/>
            <person name="Thoen E."/>
            <person name="Andreopoulos B."/>
            <person name="Lu D."/>
            <person name="Skrede I."/>
            <person name="Drula E."/>
            <person name="Henrissat B."/>
            <person name="Morin E."/>
            <person name="Kohler A."/>
            <person name="Barry K."/>
            <person name="LaButti K."/>
            <person name="Morin E."/>
            <person name="Salamov A."/>
            <person name="Lipzen A."/>
            <person name="Mereny Z."/>
            <person name="Hegedus B."/>
            <person name="Baldrian P."/>
            <person name="Stursova M."/>
            <person name="Weitz H."/>
            <person name="Taylor A."/>
            <person name="Grigoriev I.V."/>
            <person name="Nagy L.G."/>
            <person name="Martin F."/>
            <person name="Kauserud H."/>
        </authorList>
    </citation>
    <scope>NUCLEOTIDE SEQUENCE</scope>
    <source>
        <strain evidence="2">9144</strain>
    </source>
</reference>
<organism evidence="2 3">
    <name type="scientific">Mycena pura</name>
    <dbReference type="NCBI Taxonomy" id="153505"/>
    <lineage>
        <taxon>Eukaryota</taxon>
        <taxon>Fungi</taxon>
        <taxon>Dikarya</taxon>
        <taxon>Basidiomycota</taxon>
        <taxon>Agaricomycotina</taxon>
        <taxon>Agaricomycetes</taxon>
        <taxon>Agaricomycetidae</taxon>
        <taxon>Agaricales</taxon>
        <taxon>Marasmiineae</taxon>
        <taxon>Mycenaceae</taxon>
        <taxon>Mycena</taxon>
    </lineage>
</organism>
<feature type="domain" description="DUF6589" evidence="1">
    <location>
        <begin position="120"/>
        <end position="206"/>
    </location>
</feature>
<evidence type="ECO:0000259" key="1">
    <source>
        <dbReference type="Pfam" id="PF20231"/>
    </source>
</evidence>
<gene>
    <name evidence="2" type="ORF">GGX14DRAFT_596838</name>
</gene>
<dbReference type="EMBL" id="JARJCW010000127">
    <property type="protein sequence ID" value="KAJ7191877.1"/>
    <property type="molecule type" value="Genomic_DNA"/>
</dbReference>
<comment type="caution">
    <text evidence="2">The sequence shown here is derived from an EMBL/GenBank/DDBJ whole genome shotgun (WGS) entry which is preliminary data.</text>
</comment>
<proteinExistence type="predicted"/>